<evidence type="ECO:0000313" key="5">
    <source>
        <dbReference type="EMBL" id="AVD70556.1"/>
    </source>
</evidence>
<feature type="domain" description="CoA carboxyltransferase N-terminal" evidence="3">
    <location>
        <begin position="3"/>
        <end position="259"/>
    </location>
</feature>
<dbReference type="Gene3D" id="3.90.226.10">
    <property type="entry name" value="2-enoyl-CoA Hydratase, Chain A, domain 1"/>
    <property type="match status" value="2"/>
</dbReference>
<dbReference type="InterPro" id="IPR029045">
    <property type="entry name" value="ClpP/crotonase-like_dom_sf"/>
</dbReference>
<gene>
    <name evidence="5" type="ORF">CAY53_02900</name>
</gene>
<dbReference type="OrthoDB" id="9803706at2"/>
<keyword evidence="6" id="KW-1185">Reference proteome</keyword>
<dbReference type="RefSeq" id="WP_104935854.1">
    <property type="nucleotide sequence ID" value="NZ_CP021255.1"/>
</dbReference>
<evidence type="ECO:0000259" key="3">
    <source>
        <dbReference type="PROSITE" id="PS50980"/>
    </source>
</evidence>
<dbReference type="GO" id="GO:0009317">
    <property type="term" value="C:acetyl-CoA carboxylase complex"/>
    <property type="evidence" value="ECO:0007669"/>
    <property type="project" value="UniProtKB-ARBA"/>
</dbReference>
<organism evidence="5 6">
    <name type="scientific">Desulfobulbus oralis</name>
    <dbReference type="NCBI Taxonomy" id="1986146"/>
    <lineage>
        <taxon>Bacteria</taxon>
        <taxon>Pseudomonadati</taxon>
        <taxon>Thermodesulfobacteriota</taxon>
        <taxon>Desulfobulbia</taxon>
        <taxon>Desulfobulbales</taxon>
        <taxon>Desulfobulbaceae</taxon>
        <taxon>Desulfobulbus</taxon>
    </lineage>
</organism>
<comment type="similarity">
    <text evidence="1">Belongs to the AccD/PCCB family.</text>
</comment>
<dbReference type="FunFam" id="3.90.226.10:FF:000016">
    <property type="entry name" value="Propionyl-CoA carboxylase, beta subunit"/>
    <property type="match status" value="1"/>
</dbReference>
<dbReference type="InterPro" id="IPR051047">
    <property type="entry name" value="AccD/PCCB"/>
</dbReference>
<evidence type="ECO:0000256" key="1">
    <source>
        <dbReference type="ARBA" id="ARBA00006102"/>
    </source>
</evidence>
<dbReference type="InterPro" id="IPR011763">
    <property type="entry name" value="COA_CT_C"/>
</dbReference>
<dbReference type="GO" id="GO:0003989">
    <property type="term" value="F:acetyl-CoA carboxylase activity"/>
    <property type="evidence" value="ECO:0007669"/>
    <property type="project" value="UniProtKB-ARBA"/>
</dbReference>
<dbReference type="GO" id="GO:0016740">
    <property type="term" value="F:transferase activity"/>
    <property type="evidence" value="ECO:0007669"/>
    <property type="project" value="UniProtKB-KW"/>
</dbReference>
<dbReference type="InterPro" id="IPR011762">
    <property type="entry name" value="COA_CT_N"/>
</dbReference>
<evidence type="ECO:0000259" key="4">
    <source>
        <dbReference type="PROSITE" id="PS50989"/>
    </source>
</evidence>
<evidence type="ECO:0000256" key="2">
    <source>
        <dbReference type="ARBA" id="ARBA00074538"/>
    </source>
</evidence>
<name>A0A2L1GLN7_9BACT</name>
<dbReference type="KEGG" id="deo:CAY53_02900"/>
<dbReference type="PROSITE" id="PS50989">
    <property type="entry name" value="COA_CT_CTER"/>
    <property type="match status" value="1"/>
</dbReference>
<dbReference type="GO" id="GO:0015977">
    <property type="term" value="P:carbon fixation"/>
    <property type="evidence" value="ECO:0007669"/>
    <property type="project" value="UniProtKB-ARBA"/>
</dbReference>
<keyword evidence="5" id="KW-0808">Transferase</keyword>
<reference evidence="5 6" key="1">
    <citation type="journal article" date="2018" name="MBio">
        <title>Insights into the evolution of host association through the isolation and characterization of a novel human periodontal pathobiont, Desulfobulbus oralis.</title>
        <authorList>
            <person name="Cross K.L."/>
            <person name="Chirania P."/>
            <person name="Xiong W."/>
            <person name="Beall C.J."/>
            <person name="Elkins J.G."/>
            <person name="Giannone R.J."/>
            <person name="Griffen A.L."/>
            <person name="Guss A.M."/>
            <person name="Hettich R.L."/>
            <person name="Joshi S.S."/>
            <person name="Mokrzan E.M."/>
            <person name="Martin R.K."/>
            <person name="Zhulin I.B."/>
            <person name="Leys E.J."/>
            <person name="Podar M."/>
        </authorList>
    </citation>
    <scope>NUCLEOTIDE SEQUENCE [LARGE SCALE GENOMIC DNA]</scope>
    <source>
        <strain evidence="5 6">ORNL</strain>
    </source>
</reference>
<dbReference type="PROSITE" id="PS50980">
    <property type="entry name" value="COA_CT_NTER"/>
    <property type="match status" value="1"/>
</dbReference>
<feature type="domain" description="CoA carboxyltransferase C-terminal" evidence="4">
    <location>
        <begin position="263"/>
        <end position="498"/>
    </location>
</feature>
<dbReference type="SUPFAM" id="SSF52096">
    <property type="entry name" value="ClpP/crotonase"/>
    <property type="match status" value="2"/>
</dbReference>
<protein>
    <recommendedName>
        <fullName evidence="2">Propionyl-CoA carboxylase beta chain</fullName>
    </recommendedName>
</protein>
<evidence type="ECO:0000313" key="6">
    <source>
        <dbReference type="Proteomes" id="UP000239867"/>
    </source>
</evidence>
<dbReference type="PANTHER" id="PTHR43842:SF2">
    <property type="entry name" value="PROPIONYL-COA CARBOXYLASE BETA CHAIN, MITOCHONDRIAL"/>
    <property type="match status" value="1"/>
</dbReference>
<dbReference type="AlphaFoldDB" id="A0A2L1GLN7"/>
<dbReference type="InterPro" id="IPR034733">
    <property type="entry name" value="AcCoA_carboxyl_beta"/>
</dbReference>
<dbReference type="PANTHER" id="PTHR43842">
    <property type="entry name" value="PROPIONYL-COA CARBOXYLASE BETA CHAIN"/>
    <property type="match status" value="1"/>
</dbReference>
<accession>A0A2L1GLN7</accession>
<dbReference type="GO" id="GO:0004658">
    <property type="term" value="F:propionyl-CoA carboxylase activity"/>
    <property type="evidence" value="ECO:0007669"/>
    <property type="project" value="UniProtKB-ARBA"/>
</dbReference>
<dbReference type="FunFam" id="3.90.226.10:FF:000017">
    <property type="entry name" value="Propionyl-CoA carboxylase subunit beta 5"/>
    <property type="match status" value="1"/>
</dbReference>
<proteinExistence type="inferred from homology"/>
<dbReference type="EMBL" id="CP021255">
    <property type="protein sequence ID" value="AVD70556.1"/>
    <property type="molecule type" value="Genomic_DNA"/>
</dbReference>
<sequence>MSTREKLEELKQKRALSLQGGGQARIDKMHAAGKKTARERIAAMVDPGSFEEYDAFKLHRCHNFGMEKNKFLGDGIVTGSARINGRPVYIYAQDFTVLAGSLSGTLAEKICKIMDLGMKNGVPVIGLNDSGGARIQEGIEALAGYTEIFTRNVLSSGVIPQISGIFGPCAGGAVYSPALTDFIVMVKEQSYMFLTGPKVVKTVLHEDISTEALGGAVMHTTTSGVTDYAAEDEDDAIRYIKELLSYLPQNNLENPPDTPCDDPINRPAPELNDIIPDNPNAAYDIKKVITATVDNGIFFEIKKNFAPNIVIGFARYNGKSVGIVANQPAYYAGVLDINSSDKGARFVRFCDCFNIPIITFVDVPGFLPGSAQEFGGVIRHGAKLLYAYAESTIPKVTVITRKAYGGAYCVMSSKHLRTDINYSWPTGEIAVMGSKGAVEVLYAKGAKEAGDAQAFLAEKEAEYNTNFSNPYCAAERGYIDAVIEPAETRARIINALESIRGKRDTLPMKKHGNIPL</sequence>
<dbReference type="Proteomes" id="UP000239867">
    <property type="component" value="Chromosome"/>
</dbReference>
<dbReference type="Pfam" id="PF01039">
    <property type="entry name" value="Carboxyl_trans"/>
    <property type="match status" value="1"/>
</dbReference>